<feature type="signal peptide" evidence="2">
    <location>
        <begin position="1"/>
        <end position="31"/>
    </location>
</feature>
<gene>
    <name evidence="3" type="ORF">BJ971_004491</name>
</gene>
<dbReference type="Proteomes" id="UP000578112">
    <property type="component" value="Unassembled WGS sequence"/>
</dbReference>
<evidence type="ECO:0000313" key="4">
    <source>
        <dbReference type="Proteomes" id="UP000578112"/>
    </source>
</evidence>
<feature type="chain" id="PRO_5030613824" description="Copper amine oxidase" evidence="2">
    <location>
        <begin position="32"/>
        <end position="425"/>
    </location>
</feature>
<feature type="region of interest" description="Disordered" evidence="1">
    <location>
        <begin position="29"/>
        <end position="48"/>
    </location>
</feature>
<protein>
    <recommendedName>
        <fullName evidence="5">Copper amine oxidase</fullName>
    </recommendedName>
</protein>
<evidence type="ECO:0000256" key="2">
    <source>
        <dbReference type="SAM" id="SignalP"/>
    </source>
</evidence>
<keyword evidence="2" id="KW-0732">Signal</keyword>
<proteinExistence type="predicted"/>
<reference evidence="3 4" key="1">
    <citation type="submission" date="2020-08" db="EMBL/GenBank/DDBJ databases">
        <title>Sequencing the genomes of 1000 actinobacteria strains.</title>
        <authorList>
            <person name="Klenk H.-P."/>
        </authorList>
    </citation>
    <scope>NUCLEOTIDE SEQUENCE [LARGE SCALE GENOMIC DNA]</scope>
    <source>
        <strain evidence="3 4">DSM 43149</strain>
    </source>
</reference>
<evidence type="ECO:0000313" key="3">
    <source>
        <dbReference type="EMBL" id="MBB4763935.1"/>
    </source>
</evidence>
<comment type="caution">
    <text evidence="3">The sequence shown here is derived from an EMBL/GenBank/DDBJ whole genome shotgun (WGS) entry which is preliminary data.</text>
</comment>
<dbReference type="AlphaFoldDB" id="A0A7W7I0A0"/>
<evidence type="ECO:0008006" key="5">
    <source>
        <dbReference type="Google" id="ProtNLM"/>
    </source>
</evidence>
<name>A0A7W7I0A0_9ACTN</name>
<dbReference type="EMBL" id="JACHNH010000001">
    <property type="protein sequence ID" value="MBB4763935.1"/>
    <property type="molecule type" value="Genomic_DNA"/>
</dbReference>
<organism evidence="3 4">
    <name type="scientific">Actinoplanes digitatis</name>
    <dbReference type="NCBI Taxonomy" id="1868"/>
    <lineage>
        <taxon>Bacteria</taxon>
        <taxon>Bacillati</taxon>
        <taxon>Actinomycetota</taxon>
        <taxon>Actinomycetes</taxon>
        <taxon>Micromonosporales</taxon>
        <taxon>Micromonosporaceae</taxon>
        <taxon>Actinoplanes</taxon>
    </lineage>
</organism>
<evidence type="ECO:0000256" key="1">
    <source>
        <dbReference type="SAM" id="MobiDB-lite"/>
    </source>
</evidence>
<accession>A0A7W7I0A0</accession>
<keyword evidence="4" id="KW-1185">Reference proteome</keyword>
<dbReference type="RefSeq" id="WP_239087416.1">
    <property type="nucleotide sequence ID" value="NZ_BOMK01000024.1"/>
</dbReference>
<sequence length="425" mass="45393">MRIRGKGRHGRRFAILCLGLIVTLPTGPATALPPRPTPAGHDHAAAAPSAGERALRLQALLGQHSVLAAEFMRGRIRGDENFAQSANAALGRNTDAMAQLLGELLGAATAKRFAELWQEHVVELFTYAGGLADQDDAVRAEAREELLEYEQDLAGFFVGASHGRLTTRAANSAMRMHVDHLLDQADAYAARDYPAADRLYRESYRHTYDLGGTVAAALLPAKQAAALRTPIWRLRSQLGKLLAEHVVLVEDVTRAAVTAGPDFSAAGQTLNANTRDLASAMDSMFGAAAAREFQSLWAHHVDQVVAYAAATAARDSARREQARASLHAVEGRLAAFLEGATGKRLRSTSLTDALLAHDQMLLRHAEAFAAKEYGTAQEMASETYDHMYELARLLAGAFGATVAARLPVGGAATGDGGMAGVVERR</sequence>